<sequence length="89" mass="9699">MSEPQNKPKIVQPDTVVRLNDKNLAPDIGQTFMGAQAAQVMGSVMSKQQQLKPWTDPGTPCEVLSPGGNWTKGKVQFVMVFTPDEAPTE</sequence>
<accession>A0A928ZTD4</accession>
<reference evidence="1" key="1">
    <citation type="submission" date="2020-10" db="EMBL/GenBank/DDBJ databases">
        <authorList>
            <person name="Castelo-Branco R."/>
            <person name="Eusebio N."/>
            <person name="Adriana R."/>
            <person name="Vieira A."/>
            <person name="Brugerolle De Fraissinette N."/>
            <person name="Rezende De Castro R."/>
            <person name="Schneider M.P."/>
            <person name="Vasconcelos V."/>
            <person name="Leao P.N."/>
        </authorList>
    </citation>
    <scope>NUCLEOTIDE SEQUENCE</scope>
    <source>
        <strain evidence="1">LEGE 11479</strain>
    </source>
</reference>
<keyword evidence="2" id="KW-1185">Reference proteome</keyword>
<proteinExistence type="predicted"/>
<evidence type="ECO:0000313" key="2">
    <source>
        <dbReference type="Proteomes" id="UP000615026"/>
    </source>
</evidence>
<dbReference type="RefSeq" id="WP_193989825.1">
    <property type="nucleotide sequence ID" value="NZ_JADEXP010000002.1"/>
</dbReference>
<dbReference type="EMBL" id="JADEXP010000002">
    <property type="protein sequence ID" value="MBE9065129.1"/>
    <property type="molecule type" value="Genomic_DNA"/>
</dbReference>
<organism evidence="1 2">
    <name type="scientific">Leptolyngbya cf. ectocarpi LEGE 11479</name>
    <dbReference type="NCBI Taxonomy" id="1828722"/>
    <lineage>
        <taxon>Bacteria</taxon>
        <taxon>Bacillati</taxon>
        <taxon>Cyanobacteriota</taxon>
        <taxon>Cyanophyceae</taxon>
        <taxon>Leptolyngbyales</taxon>
        <taxon>Leptolyngbyaceae</taxon>
        <taxon>Leptolyngbya group</taxon>
        <taxon>Leptolyngbya</taxon>
    </lineage>
</organism>
<protein>
    <submittedName>
        <fullName evidence="1">Uncharacterized protein</fullName>
    </submittedName>
</protein>
<dbReference type="Proteomes" id="UP000615026">
    <property type="component" value="Unassembled WGS sequence"/>
</dbReference>
<evidence type="ECO:0000313" key="1">
    <source>
        <dbReference type="EMBL" id="MBE9065129.1"/>
    </source>
</evidence>
<gene>
    <name evidence="1" type="ORF">IQ260_00475</name>
</gene>
<dbReference type="AlphaFoldDB" id="A0A928ZTD4"/>
<name>A0A928ZTD4_LEPEC</name>
<comment type="caution">
    <text evidence="1">The sequence shown here is derived from an EMBL/GenBank/DDBJ whole genome shotgun (WGS) entry which is preliminary data.</text>
</comment>